<dbReference type="Gene3D" id="1.10.287.470">
    <property type="entry name" value="Helix hairpin bin"/>
    <property type="match status" value="1"/>
</dbReference>
<organism evidence="8 9">
    <name type="scientific">Symmachiella macrocystis</name>
    <dbReference type="NCBI Taxonomy" id="2527985"/>
    <lineage>
        <taxon>Bacteria</taxon>
        <taxon>Pseudomonadati</taxon>
        <taxon>Planctomycetota</taxon>
        <taxon>Planctomycetia</taxon>
        <taxon>Planctomycetales</taxon>
        <taxon>Planctomycetaceae</taxon>
        <taxon>Symmachiella</taxon>
    </lineage>
</organism>
<dbReference type="GO" id="GO:0046677">
    <property type="term" value="P:response to antibiotic"/>
    <property type="evidence" value="ECO:0007669"/>
    <property type="project" value="TreeGrafter"/>
</dbReference>
<dbReference type="PANTHER" id="PTHR30158">
    <property type="entry name" value="ACRA/E-RELATED COMPONENT OF DRUG EFFLUX TRANSPORTER"/>
    <property type="match status" value="1"/>
</dbReference>
<feature type="domain" description="Multidrug resistance protein MdtA-like C-terminal permuted SH3" evidence="7">
    <location>
        <begin position="317"/>
        <end position="377"/>
    </location>
</feature>
<dbReference type="RefSeq" id="WP_197532525.1">
    <property type="nucleotide sequence ID" value="NZ_SJPP01000001.1"/>
</dbReference>
<reference evidence="8 9" key="1">
    <citation type="submission" date="2019-02" db="EMBL/GenBank/DDBJ databases">
        <title>Deep-cultivation of Planctomycetes and their phenomic and genomic characterization uncovers novel biology.</title>
        <authorList>
            <person name="Wiegand S."/>
            <person name="Jogler M."/>
            <person name="Boedeker C."/>
            <person name="Pinto D."/>
            <person name="Vollmers J."/>
            <person name="Rivas-Marin E."/>
            <person name="Kohn T."/>
            <person name="Peeters S.H."/>
            <person name="Heuer A."/>
            <person name="Rast P."/>
            <person name="Oberbeckmann S."/>
            <person name="Bunk B."/>
            <person name="Jeske O."/>
            <person name="Meyerdierks A."/>
            <person name="Storesund J.E."/>
            <person name="Kallscheuer N."/>
            <person name="Luecker S."/>
            <person name="Lage O.M."/>
            <person name="Pohl T."/>
            <person name="Merkel B.J."/>
            <person name="Hornburger P."/>
            <person name="Mueller R.-W."/>
            <person name="Bruemmer F."/>
            <person name="Labrenz M."/>
            <person name="Spormann A.M."/>
            <person name="Op Den Camp H."/>
            <person name="Overmann J."/>
            <person name="Amann R."/>
            <person name="Jetten M.S.M."/>
            <person name="Mascher T."/>
            <person name="Medema M.H."/>
            <person name="Devos D.P."/>
            <person name="Kaster A.-K."/>
            <person name="Ovreas L."/>
            <person name="Rohde M."/>
            <person name="Galperin M.Y."/>
            <person name="Jogler C."/>
        </authorList>
    </citation>
    <scope>NUCLEOTIDE SEQUENCE [LARGE SCALE GENOMIC DNA]</scope>
    <source>
        <strain evidence="8 9">CA54</strain>
    </source>
</reference>
<dbReference type="Pfam" id="PF25876">
    <property type="entry name" value="HH_MFP_RND"/>
    <property type="match status" value="1"/>
</dbReference>
<gene>
    <name evidence="8" type="primary">srpA</name>
    <name evidence="8" type="ORF">CA54_36320</name>
</gene>
<evidence type="ECO:0000256" key="1">
    <source>
        <dbReference type="ARBA" id="ARBA00004196"/>
    </source>
</evidence>
<comment type="subcellular location">
    <subcellularLocation>
        <location evidence="1">Cell envelope</location>
    </subcellularLocation>
</comment>
<dbReference type="EMBL" id="SJPP01000001">
    <property type="protein sequence ID" value="TWU14763.1"/>
    <property type="molecule type" value="Genomic_DNA"/>
</dbReference>
<dbReference type="SUPFAM" id="SSF111369">
    <property type="entry name" value="HlyD-like secretion proteins"/>
    <property type="match status" value="1"/>
</dbReference>
<dbReference type="AlphaFoldDB" id="A0A5C6BRA4"/>
<evidence type="ECO:0000259" key="6">
    <source>
        <dbReference type="Pfam" id="PF25944"/>
    </source>
</evidence>
<dbReference type="GO" id="GO:0030313">
    <property type="term" value="C:cell envelope"/>
    <property type="evidence" value="ECO:0007669"/>
    <property type="project" value="UniProtKB-SubCell"/>
</dbReference>
<dbReference type="InterPro" id="IPR058626">
    <property type="entry name" value="MdtA-like_b-barrel"/>
</dbReference>
<dbReference type="InterPro" id="IPR058627">
    <property type="entry name" value="MdtA-like_C"/>
</dbReference>
<dbReference type="GO" id="GO:0022857">
    <property type="term" value="F:transmembrane transporter activity"/>
    <property type="evidence" value="ECO:0007669"/>
    <property type="project" value="InterPro"/>
</dbReference>
<dbReference type="Proteomes" id="UP000320735">
    <property type="component" value="Unassembled WGS sequence"/>
</dbReference>
<evidence type="ECO:0000256" key="3">
    <source>
        <dbReference type="SAM" id="MobiDB-lite"/>
    </source>
</evidence>
<dbReference type="Pfam" id="PF25967">
    <property type="entry name" value="RND-MFP_C"/>
    <property type="match status" value="1"/>
</dbReference>
<evidence type="ECO:0000313" key="9">
    <source>
        <dbReference type="Proteomes" id="UP000320735"/>
    </source>
</evidence>
<evidence type="ECO:0000259" key="7">
    <source>
        <dbReference type="Pfam" id="PF25967"/>
    </source>
</evidence>
<name>A0A5C6BRA4_9PLAN</name>
<dbReference type="InterPro" id="IPR058625">
    <property type="entry name" value="MdtA-like_BSH"/>
</dbReference>
<dbReference type="Pfam" id="PF25944">
    <property type="entry name" value="Beta-barrel_RND"/>
    <property type="match status" value="1"/>
</dbReference>
<comment type="similarity">
    <text evidence="2">Belongs to the membrane fusion protein (MFP) (TC 8.A.1) family.</text>
</comment>
<dbReference type="Pfam" id="PF25917">
    <property type="entry name" value="BSH_RND"/>
    <property type="match status" value="1"/>
</dbReference>
<evidence type="ECO:0000256" key="2">
    <source>
        <dbReference type="ARBA" id="ARBA00009477"/>
    </source>
</evidence>
<comment type="caution">
    <text evidence="8">The sequence shown here is derived from an EMBL/GenBank/DDBJ whole genome shotgun (WGS) entry which is preliminary data.</text>
</comment>
<sequence>MERSFSTLPSLVRAWPMGFCLIVVGLSGCVERTVALEKTPPPEVTTGVALQREIVDSRQFPGRVAAVENVEIRARVTGYITEVNFVEGDVVDVGALLFQIDPRPFQEVLNAAESEIERWQASIAKNKADLDRQTRLLKSGAGIQEDFDQAEALVLQSQAALKGSQAAVDSAKLDLEFTTIIAPVKGRVSRALVTKGNLVTADQSSGTPLTTLVSVDPMYVYFDVDEFTMLEAQRISRTNNPEARHSRVRDQKRPVFIGLANEKGFPHQGVIDFVDNQVDPTTGTLRVRGRFDNTDEYLSAGLFVKVRIPLGQAKTELLVPQTAIGTDLNQKFVLVVDAKNKVIKKPVELGTLTDDGLQVIESGVSAEDRIIINGAQRVRDGDTVKATEGEIIPVKAVTEPAAVSVPGDVTPDGEPADAAIKAEPKVDEADSENSNSDVAN</sequence>
<dbReference type="Gene3D" id="2.40.50.100">
    <property type="match status" value="1"/>
</dbReference>
<dbReference type="NCBIfam" id="TIGR01730">
    <property type="entry name" value="RND_mfp"/>
    <property type="match status" value="1"/>
</dbReference>
<proteinExistence type="inferred from homology"/>
<dbReference type="FunFam" id="2.40.420.20:FF:000001">
    <property type="entry name" value="Efflux RND transporter periplasmic adaptor subunit"/>
    <property type="match status" value="1"/>
</dbReference>
<evidence type="ECO:0000259" key="5">
    <source>
        <dbReference type="Pfam" id="PF25917"/>
    </source>
</evidence>
<dbReference type="PROSITE" id="PS51257">
    <property type="entry name" value="PROKAR_LIPOPROTEIN"/>
    <property type="match status" value="1"/>
</dbReference>
<evidence type="ECO:0000259" key="4">
    <source>
        <dbReference type="Pfam" id="PF25876"/>
    </source>
</evidence>
<dbReference type="Gene3D" id="2.40.30.170">
    <property type="match status" value="1"/>
</dbReference>
<accession>A0A5C6BRA4</accession>
<feature type="domain" description="Multidrug resistance protein MdtA-like alpha-helical hairpin" evidence="4">
    <location>
        <begin position="110"/>
        <end position="178"/>
    </location>
</feature>
<dbReference type="GO" id="GO:0005886">
    <property type="term" value="C:plasma membrane"/>
    <property type="evidence" value="ECO:0007669"/>
    <property type="project" value="TreeGrafter"/>
</dbReference>
<feature type="domain" description="Multidrug resistance protein MdtA-like beta-barrel" evidence="6">
    <location>
        <begin position="240"/>
        <end position="311"/>
    </location>
</feature>
<dbReference type="PANTHER" id="PTHR30158:SF10">
    <property type="entry name" value="CATION EFFLUX PUMP"/>
    <property type="match status" value="1"/>
</dbReference>
<feature type="domain" description="Multidrug resistance protein MdtA-like barrel-sandwich hybrid" evidence="5">
    <location>
        <begin position="69"/>
        <end position="206"/>
    </location>
</feature>
<keyword evidence="9" id="KW-1185">Reference proteome</keyword>
<protein>
    <submittedName>
        <fullName evidence="8">Solvent efflux pump periplasmic linker SrpA</fullName>
    </submittedName>
</protein>
<evidence type="ECO:0000313" key="8">
    <source>
        <dbReference type="EMBL" id="TWU14763.1"/>
    </source>
</evidence>
<dbReference type="InterPro" id="IPR006143">
    <property type="entry name" value="RND_pump_MFP"/>
</dbReference>
<dbReference type="Gene3D" id="2.40.420.20">
    <property type="match status" value="1"/>
</dbReference>
<feature type="region of interest" description="Disordered" evidence="3">
    <location>
        <begin position="403"/>
        <end position="440"/>
    </location>
</feature>
<dbReference type="InterPro" id="IPR058624">
    <property type="entry name" value="MdtA-like_HH"/>
</dbReference>